<keyword evidence="1" id="KW-0732">Signal</keyword>
<gene>
    <name evidence="2" type="ORF">BDV25DRAFT_143571</name>
</gene>
<accession>A0A5N6TJQ7</accession>
<dbReference type="GO" id="GO:0016491">
    <property type="term" value="F:oxidoreductase activity"/>
    <property type="evidence" value="ECO:0007669"/>
    <property type="project" value="TreeGrafter"/>
</dbReference>
<evidence type="ECO:0000313" key="3">
    <source>
        <dbReference type="Proteomes" id="UP000325780"/>
    </source>
</evidence>
<dbReference type="OrthoDB" id="68575at2759"/>
<dbReference type="InterPro" id="IPR050464">
    <property type="entry name" value="Zeta_carotene_desat/Oxidored"/>
</dbReference>
<organism evidence="2 3">
    <name type="scientific">Aspergillus avenaceus</name>
    <dbReference type="NCBI Taxonomy" id="36643"/>
    <lineage>
        <taxon>Eukaryota</taxon>
        <taxon>Fungi</taxon>
        <taxon>Dikarya</taxon>
        <taxon>Ascomycota</taxon>
        <taxon>Pezizomycotina</taxon>
        <taxon>Eurotiomycetes</taxon>
        <taxon>Eurotiomycetidae</taxon>
        <taxon>Eurotiales</taxon>
        <taxon>Aspergillaceae</taxon>
        <taxon>Aspergillus</taxon>
        <taxon>Aspergillus subgen. Circumdati</taxon>
    </lineage>
</organism>
<feature type="chain" id="PRO_5024796203" description="Amine oxidase, flavin-containing superfamily" evidence="1">
    <location>
        <begin position="20"/>
        <end position="463"/>
    </location>
</feature>
<dbReference type="EMBL" id="ML742254">
    <property type="protein sequence ID" value="KAE8146572.1"/>
    <property type="molecule type" value="Genomic_DNA"/>
</dbReference>
<evidence type="ECO:0008006" key="4">
    <source>
        <dbReference type="Google" id="ProtNLM"/>
    </source>
</evidence>
<evidence type="ECO:0000256" key="1">
    <source>
        <dbReference type="SAM" id="SignalP"/>
    </source>
</evidence>
<dbReference type="PANTHER" id="PTHR42923:SF26">
    <property type="entry name" value="FMN REDUCTASE LOT6, PUTATIVE (AFU_ORTHOLOGUE AFUA_7G06600)-RELATED"/>
    <property type="match status" value="1"/>
</dbReference>
<dbReference type="PANTHER" id="PTHR42923">
    <property type="entry name" value="PROTOPORPHYRINOGEN OXIDASE"/>
    <property type="match status" value="1"/>
</dbReference>
<dbReference type="SUPFAM" id="SSF51905">
    <property type="entry name" value="FAD/NAD(P)-binding domain"/>
    <property type="match status" value="1"/>
</dbReference>
<dbReference type="InterPro" id="IPR036188">
    <property type="entry name" value="FAD/NAD-bd_sf"/>
</dbReference>
<name>A0A5N6TJQ7_ASPAV</name>
<dbReference type="AlphaFoldDB" id="A0A5N6TJQ7"/>
<dbReference type="Proteomes" id="UP000325780">
    <property type="component" value="Unassembled WGS sequence"/>
</dbReference>
<feature type="signal peptide" evidence="1">
    <location>
        <begin position="1"/>
        <end position="19"/>
    </location>
</feature>
<evidence type="ECO:0000313" key="2">
    <source>
        <dbReference type="EMBL" id="KAE8146572.1"/>
    </source>
</evidence>
<reference evidence="2 3" key="1">
    <citation type="submission" date="2019-04" db="EMBL/GenBank/DDBJ databases">
        <title>Friends and foes A comparative genomics study of 23 Aspergillus species from section Flavi.</title>
        <authorList>
            <consortium name="DOE Joint Genome Institute"/>
            <person name="Kjaerbolling I."/>
            <person name="Vesth T."/>
            <person name="Frisvad J.C."/>
            <person name="Nybo J.L."/>
            <person name="Theobald S."/>
            <person name="Kildgaard S."/>
            <person name="Isbrandt T."/>
            <person name="Kuo A."/>
            <person name="Sato A."/>
            <person name="Lyhne E.K."/>
            <person name="Kogle M.E."/>
            <person name="Wiebenga A."/>
            <person name="Kun R.S."/>
            <person name="Lubbers R.J."/>
            <person name="Makela M.R."/>
            <person name="Barry K."/>
            <person name="Chovatia M."/>
            <person name="Clum A."/>
            <person name="Daum C."/>
            <person name="Haridas S."/>
            <person name="He G."/>
            <person name="LaButti K."/>
            <person name="Lipzen A."/>
            <person name="Mondo S."/>
            <person name="Riley R."/>
            <person name="Salamov A."/>
            <person name="Simmons B.A."/>
            <person name="Magnuson J.K."/>
            <person name="Henrissat B."/>
            <person name="Mortensen U.H."/>
            <person name="Larsen T.O."/>
            <person name="Devries R.P."/>
            <person name="Grigoriev I.V."/>
            <person name="Machida M."/>
            <person name="Baker S.E."/>
            <person name="Andersen M.R."/>
        </authorList>
    </citation>
    <scope>NUCLEOTIDE SEQUENCE [LARGE SCALE GENOMIC DNA]</scope>
    <source>
        <strain evidence="2 3">IBT 18842</strain>
    </source>
</reference>
<keyword evidence="3" id="KW-1185">Reference proteome</keyword>
<dbReference type="Gene3D" id="3.50.50.60">
    <property type="entry name" value="FAD/NAD(P)-binding domain"/>
    <property type="match status" value="1"/>
</dbReference>
<dbReference type="Gene3D" id="3.30.70.1990">
    <property type="match status" value="1"/>
</dbReference>
<sequence>MFTLVCLAAFAGLVSLSLAESTNNSFECKNSTSRDVDVAVIGGGASGTYAAVRLHSQDQKVVLIETKNRLGGQVNTYVDPETKQTVDYGVNQYTNLTEAREFLDYLQVPYLPYESEGVSLTSIDFATARVLPAPDQNATFAQMSRYMRQVRQYPYLELGFDLPDPVPEDLALPFVEFARKYGVTSFTQTISPAMGDVLHFPAIYVLKHWGAHMFGADFLTPANTGNQGIYDRALEVLGSSVLLSSRTRAIQRASDNQGGVQLCVDSGEGTQHIRAKRLVIAIPSPDTILYQIGLDVTDQERSLLSQFRPIGFYTSLVRISGIPPHRGFQNVDANEPVYRVPKLPGIYRIIPKEIPGTYLIEYGAETVIPDDEVRQNIIADVRRLQDSGAVAGGEDPEIIEFDNHSPFYPYVSGEAIRDGFYRQLNSLQGQQNTFWTGSAFHIPDSAKLWRFTKGVMQNLTEGL</sequence>
<proteinExistence type="predicted"/>
<dbReference type="Gene3D" id="1.10.405.20">
    <property type="match status" value="1"/>
</dbReference>
<protein>
    <recommendedName>
        <fullName evidence="4">Amine oxidase, flavin-containing superfamily</fullName>
    </recommendedName>
</protein>
<dbReference type="Pfam" id="PF13450">
    <property type="entry name" value="NAD_binding_8"/>
    <property type="match status" value="1"/>
</dbReference>